<gene>
    <name evidence="8" type="ORF">V6575_10465</name>
</gene>
<dbReference type="PANTHER" id="PTHR24291">
    <property type="entry name" value="CYTOCHROME P450 FAMILY 4"/>
    <property type="match status" value="1"/>
</dbReference>
<dbReference type="PROSITE" id="PS00086">
    <property type="entry name" value="CYTOCHROME_P450"/>
    <property type="match status" value="1"/>
</dbReference>
<dbReference type="PRINTS" id="PR00463">
    <property type="entry name" value="EP450I"/>
</dbReference>
<organism evidence="8 9">
    <name type="scientific">Roseibium algae</name>
    <dbReference type="NCBI Taxonomy" id="3123038"/>
    <lineage>
        <taxon>Bacteria</taxon>
        <taxon>Pseudomonadati</taxon>
        <taxon>Pseudomonadota</taxon>
        <taxon>Alphaproteobacteria</taxon>
        <taxon>Hyphomicrobiales</taxon>
        <taxon>Stappiaceae</taxon>
        <taxon>Roseibium</taxon>
    </lineage>
</organism>
<evidence type="ECO:0000256" key="6">
    <source>
        <dbReference type="ARBA" id="ARBA00023033"/>
    </source>
</evidence>
<evidence type="ECO:0000256" key="2">
    <source>
        <dbReference type="ARBA" id="ARBA00022617"/>
    </source>
</evidence>
<dbReference type="InterPro" id="IPR050196">
    <property type="entry name" value="Cytochrome_P450_Monoox"/>
</dbReference>
<proteinExistence type="inferred from homology"/>
<keyword evidence="4 7" id="KW-0560">Oxidoreductase</keyword>
<dbReference type="InterPro" id="IPR036396">
    <property type="entry name" value="Cyt_P450_sf"/>
</dbReference>
<dbReference type="RefSeq" id="WP_340274255.1">
    <property type="nucleotide sequence ID" value="NZ_JBAKIA010000005.1"/>
</dbReference>
<keyword evidence="3 7" id="KW-0479">Metal-binding</keyword>
<keyword evidence="9" id="KW-1185">Reference proteome</keyword>
<comment type="similarity">
    <text evidence="1 7">Belongs to the cytochrome P450 family.</text>
</comment>
<dbReference type="InterPro" id="IPR001128">
    <property type="entry name" value="Cyt_P450"/>
</dbReference>
<evidence type="ECO:0000256" key="7">
    <source>
        <dbReference type="RuleBase" id="RU000461"/>
    </source>
</evidence>
<keyword evidence="5 7" id="KW-0408">Iron</keyword>
<evidence type="ECO:0000256" key="3">
    <source>
        <dbReference type="ARBA" id="ARBA00022723"/>
    </source>
</evidence>
<protein>
    <submittedName>
        <fullName evidence="8">Cytochrome P450</fullName>
    </submittedName>
</protein>
<evidence type="ECO:0000256" key="5">
    <source>
        <dbReference type="ARBA" id="ARBA00023004"/>
    </source>
</evidence>
<keyword evidence="6 7" id="KW-0503">Monooxygenase</keyword>
<dbReference type="EMBL" id="JBAKIA010000005">
    <property type="protein sequence ID" value="MEJ8474510.1"/>
    <property type="molecule type" value="Genomic_DNA"/>
</dbReference>
<evidence type="ECO:0000313" key="9">
    <source>
        <dbReference type="Proteomes" id="UP001385499"/>
    </source>
</evidence>
<comment type="caution">
    <text evidence="8">The sequence shown here is derived from an EMBL/GenBank/DDBJ whole genome shotgun (WGS) entry which is preliminary data.</text>
</comment>
<evidence type="ECO:0000256" key="1">
    <source>
        <dbReference type="ARBA" id="ARBA00010617"/>
    </source>
</evidence>
<sequence length="467" mass="52676">MTVAVTQPKTAKTEDFIPPYPHRFEQTPPVWTLIGMAKKNFLSIWSVGDFQSRLRSQKVFTREMVLCNRPDVVREAFQTNHVALQRKSPQMRHALEPLLGDGLFVSDTKTWAKRRKVVAPIIHGSRVPGFAPIMVDTIIEKRSDWENKPEGTEVDALAEMAHLTAEIISRTIFGRNLGKNYAEEVVKGFSDYQRHIDQIDLISMFGLPEWLPRFRGSAIRKSKDRILNVLDEIIDSYANQKEAGEASVIGGLLEARDEDGNPLSRDAIRNEAAVIFMAGHETTANTLAWAWFLLSQSPQTRVKLHAEVDTELGDRIPTFADVANLRYTRAVIEETLRLYPPVPILAREAIKATVIGGKPIPKGALVMVIPWLMHRNPVLWSKPDAFWPERFIQKSKRPNKYGYVPFSIGPRICAGLQFGMTEAILSLAVLARKFDPELKPGTDVQPVCRLTLRPGDDLPMLLKTRTT</sequence>
<dbReference type="InterPro" id="IPR002401">
    <property type="entry name" value="Cyt_P450_E_grp-I"/>
</dbReference>
<name>A0ABU8TLM8_9HYPH</name>
<keyword evidence="2 7" id="KW-0349">Heme</keyword>
<dbReference type="SUPFAM" id="SSF48264">
    <property type="entry name" value="Cytochrome P450"/>
    <property type="match status" value="1"/>
</dbReference>
<dbReference type="Gene3D" id="1.10.630.10">
    <property type="entry name" value="Cytochrome P450"/>
    <property type="match status" value="1"/>
</dbReference>
<reference evidence="8 9" key="1">
    <citation type="submission" date="2024-02" db="EMBL/GenBank/DDBJ databases">
        <title>Roseibium algae sp. nov., isolated from marine alga (Grateloupia sp.), showing potential in myo-inositol conversion.</title>
        <authorList>
            <person name="Wang Y."/>
        </authorList>
    </citation>
    <scope>NUCLEOTIDE SEQUENCE [LARGE SCALE GENOMIC DNA]</scope>
    <source>
        <strain evidence="8 9">H3510</strain>
    </source>
</reference>
<dbReference type="PANTHER" id="PTHR24291:SF50">
    <property type="entry name" value="BIFUNCTIONAL ALBAFLAVENONE MONOOXYGENASE_TERPENE SYNTHASE"/>
    <property type="match status" value="1"/>
</dbReference>
<evidence type="ECO:0000256" key="4">
    <source>
        <dbReference type="ARBA" id="ARBA00023002"/>
    </source>
</evidence>
<dbReference type="Pfam" id="PF00067">
    <property type="entry name" value="p450"/>
    <property type="match status" value="1"/>
</dbReference>
<dbReference type="InterPro" id="IPR017972">
    <property type="entry name" value="Cyt_P450_CS"/>
</dbReference>
<evidence type="ECO:0000313" key="8">
    <source>
        <dbReference type="EMBL" id="MEJ8474510.1"/>
    </source>
</evidence>
<accession>A0ABU8TLM8</accession>
<dbReference type="Proteomes" id="UP001385499">
    <property type="component" value="Unassembled WGS sequence"/>
</dbReference>
<dbReference type="PRINTS" id="PR00385">
    <property type="entry name" value="P450"/>
</dbReference>